<dbReference type="AlphaFoldDB" id="A2EET8"/>
<dbReference type="KEGG" id="tva:4766712"/>
<name>A2EET8_TRIV3</name>
<gene>
    <name evidence="1" type="ORF">TVAG_213130</name>
</gene>
<dbReference type="EMBL" id="DS113370">
    <property type="protein sequence ID" value="EAY08804.1"/>
    <property type="molecule type" value="Genomic_DNA"/>
</dbReference>
<protein>
    <submittedName>
        <fullName evidence="1">Uncharacterized protein</fullName>
    </submittedName>
</protein>
<reference evidence="1" key="1">
    <citation type="submission" date="2006-10" db="EMBL/GenBank/DDBJ databases">
        <authorList>
            <person name="Amadeo P."/>
            <person name="Zhao Q."/>
            <person name="Wortman J."/>
            <person name="Fraser-Liggett C."/>
            <person name="Carlton J."/>
        </authorList>
    </citation>
    <scope>NUCLEOTIDE SEQUENCE</scope>
    <source>
        <strain evidence="1">G3</strain>
    </source>
</reference>
<dbReference type="Proteomes" id="UP000001542">
    <property type="component" value="Unassembled WGS sequence"/>
</dbReference>
<reference evidence="1" key="2">
    <citation type="journal article" date="2007" name="Science">
        <title>Draft genome sequence of the sexually transmitted pathogen Trichomonas vaginalis.</title>
        <authorList>
            <person name="Carlton J.M."/>
            <person name="Hirt R.P."/>
            <person name="Silva J.C."/>
            <person name="Delcher A.L."/>
            <person name="Schatz M."/>
            <person name="Zhao Q."/>
            <person name="Wortman J.R."/>
            <person name="Bidwell S.L."/>
            <person name="Alsmark U.C.M."/>
            <person name="Besteiro S."/>
            <person name="Sicheritz-Ponten T."/>
            <person name="Noel C.J."/>
            <person name="Dacks J.B."/>
            <person name="Foster P.G."/>
            <person name="Simillion C."/>
            <person name="Van de Peer Y."/>
            <person name="Miranda-Saavedra D."/>
            <person name="Barton G.J."/>
            <person name="Westrop G.D."/>
            <person name="Mueller S."/>
            <person name="Dessi D."/>
            <person name="Fiori P.L."/>
            <person name="Ren Q."/>
            <person name="Paulsen I."/>
            <person name="Zhang H."/>
            <person name="Bastida-Corcuera F.D."/>
            <person name="Simoes-Barbosa A."/>
            <person name="Brown M.T."/>
            <person name="Hayes R.D."/>
            <person name="Mukherjee M."/>
            <person name="Okumura C.Y."/>
            <person name="Schneider R."/>
            <person name="Smith A.J."/>
            <person name="Vanacova S."/>
            <person name="Villalvazo M."/>
            <person name="Haas B.J."/>
            <person name="Pertea M."/>
            <person name="Feldblyum T.V."/>
            <person name="Utterback T.R."/>
            <person name="Shu C.L."/>
            <person name="Osoegawa K."/>
            <person name="de Jong P.J."/>
            <person name="Hrdy I."/>
            <person name="Horvathova L."/>
            <person name="Zubacova Z."/>
            <person name="Dolezal P."/>
            <person name="Malik S.B."/>
            <person name="Logsdon J.M. Jr."/>
            <person name="Henze K."/>
            <person name="Gupta A."/>
            <person name="Wang C.C."/>
            <person name="Dunne R.L."/>
            <person name="Upcroft J.A."/>
            <person name="Upcroft P."/>
            <person name="White O."/>
            <person name="Salzberg S.L."/>
            <person name="Tang P."/>
            <person name="Chiu C.-H."/>
            <person name="Lee Y.-S."/>
            <person name="Embley T.M."/>
            <person name="Coombs G.H."/>
            <person name="Mottram J.C."/>
            <person name="Tachezy J."/>
            <person name="Fraser-Liggett C.M."/>
            <person name="Johnson P.J."/>
        </authorList>
    </citation>
    <scope>NUCLEOTIDE SEQUENCE [LARGE SCALE GENOMIC DNA]</scope>
    <source>
        <strain evidence="1">G3</strain>
    </source>
</reference>
<proteinExistence type="predicted"/>
<keyword evidence="2" id="KW-1185">Reference proteome</keyword>
<dbReference type="RefSeq" id="XP_001321027.1">
    <property type="nucleotide sequence ID" value="XM_001320992.1"/>
</dbReference>
<organism evidence="1 2">
    <name type="scientific">Trichomonas vaginalis (strain ATCC PRA-98 / G3)</name>
    <dbReference type="NCBI Taxonomy" id="412133"/>
    <lineage>
        <taxon>Eukaryota</taxon>
        <taxon>Metamonada</taxon>
        <taxon>Parabasalia</taxon>
        <taxon>Trichomonadida</taxon>
        <taxon>Trichomonadidae</taxon>
        <taxon>Trichomonas</taxon>
    </lineage>
</organism>
<evidence type="ECO:0000313" key="2">
    <source>
        <dbReference type="Proteomes" id="UP000001542"/>
    </source>
</evidence>
<accession>A2EET8</accession>
<dbReference type="InParanoid" id="A2EET8"/>
<evidence type="ECO:0000313" key="1">
    <source>
        <dbReference type="EMBL" id="EAY08804.1"/>
    </source>
</evidence>
<dbReference type="VEuPathDB" id="TrichDB:TVAGG3_0061250"/>
<sequence length="368" mass="42917">MKDFSTDLSLEDLKAFMGSHDARIAFRNSDPKLLAFFSNEIVIQKLIQIVFTEENSSISDFKDALSLRCTPFFKIIIKSETFSQFFYRAIKVVSMSPETCTVDRLNKIRGVLPRILAFLRNTELQNSTFYQYALEMFDILVHNFNSTNLYFLYDFLNSGIPSFTLTEEDFESIIFKDQKINSAAIPLLSLLNSGIKLQFNFSNYIHDHFISFLLYALLRDTPLFDSMKILEILSAEIENSRKDKVVKGIVCQFYDNAHPYIKSQIIKRFHILPIDFVKVLFDPETNNHVAKSILDLMISKNVLRQNVADFVNDKTLQDFPETFPFIVTIFEKLPDLRPMKFNEYLQQYNGRVIVPEQKRPTPTPFRFN</sequence>
<dbReference type="VEuPathDB" id="TrichDB:TVAG_213130"/>